<sequence>MIVLLNIIDNILEKYEDKKQYKIIFFDAVRFHNPIFFYYLHISFLTDSGAEHIYIQAKKTMNSLKKFARLWKMKKMKTYSNKVNLLMDKNLSDIDSSKKLTLVHSNMIYTFTLIDILTLWKTALTNTEGLFSKPLSLKNPYTNIVFKKHNLYNIYFNLLYSNYNIPIIIQLYFKYNFNVDTFIANSFPFLREYSIDNFNINATIYDKFEHLINMNNDYPTEMANIQVSNVVTYSIKKIYVSHFKNHLYHYIKQKYSFNPIIRNKHRDMLINKFLDIITIIRKITDDIKDMSDDAISIRQQIGRYTPENVFEPSAEILRSPIPSPTPSDISIQSTTSTPASPQSIRRIDDYRLPNYHGRHK</sequence>
<dbReference type="AlphaFoldDB" id="A0A6C0AK70"/>
<evidence type="ECO:0000256" key="1">
    <source>
        <dbReference type="SAM" id="MobiDB-lite"/>
    </source>
</evidence>
<name>A0A6C0AK70_9ZZZZ</name>
<reference evidence="2" key="1">
    <citation type="journal article" date="2020" name="Nature">
        <title>Giant virus diversity and host interactions through global metagenomics.</title>
        <authorList>
            <person name="Schulz F."/>
            <person name="Roux S."/>
            <person name="Paez-Espino D."/>
            <person name="Jungbluth S."/>
            <person name="Walsh D.A."/>
            <person name="Denef V.J."/>
            <person name="McMahon K.D."/>
            <person name="Konstantinidis K.T."/>
            <person name="Eloe-Fadrosh E.A."/>
            <person name="Kyrpides N.C."/>
            <person name="Woyke T."/>
        </authorList>
    </citation>
    <scope>NUCLEOTIDE SEQUENCE</scope>
    <source>
        <strain evidence="2">GVMAG-S-1039698-54</strain>
    </source>
</reference>
<protein>
    <submittedName>
        <fullName evidence="2">Uncharacterized protein</fullName>
    </submittedName>
</protein>
<feature type="compositionally biased region" description="Low complexity" evidence="1">
    <location>
        <begin position="326"/>
        <end position="342"/>
    </location>
</feature>
<feature type="region of interest" description="Disordered" evidence="1">
    <location>
        <begin position="320"/>
        <end position="342"/>
    </location>
</feature>
<proteinExistence type="predicted"/>
<organism evidence="2">
    <name type="scientific">viral metagenome</name>
    <dbReference type="NCBI Taxonomy" id="1070528"/>
    <lineage>
        <taxon>unclassified sequences</taxon>
        <taxon>metagenomes</taxon>
        <taxon>organismal metagenomes</taxon>
    </lineage>
</organism>
<evidence type="ECO:0000313" key="2">
    <source>
        <dbReference type="EMBL" id="QHS80122.1"/>
    </source>
</evidence>
<dbReference type="EMBL" id="MN740675">
    <property type="protein sequence ID" value="QHS80122.1"/>
    <property type="molecule type" value="Genomic_DNA"/>
</dbReference>
<accession>A0A6C0AK70</accession>